<evidence type="ECO:0000313" key="2">
    <source>
        <dbReference type="Proteomes" id="UP000788426"/>
    </source>
</evidence>
<dbReference type="RefSeq" id="WP_219481718.1">
    <property type="nucleotide sequence ID" value="NZ_JAHXCT010000005.1"/>
</dbReference>
<gene>
    <name evidence="1" type="ORF">KZO38_08050</name>
</gene>
<dbReference type="PROSITE" id="PS51257">
    <property type="entry name" value="PROKAR_LIPOPROTEIN"/>
    <property type="match status" value="1"/>
</dbReference>
<dbReference type="NCBIfam" id="NF033782">
    <property type="entry name" value="lipoprot_Omp28"/>
    <property type="match status" value="1"/>
</dbReference>
<evidence type="ECO:0000313" key="1">
    <source>
        <dbReference type="EMBL" id="MBW4769710.1"/>
    </source>
</evidence>
<name>A0ABS6YDT4_9BACT</name>
<protein>
    <submittedName>
        <fullName evidence="1">Omp28 family outer membrane lipoprotein</fullName>
    </submittedName>
</protein>
<keyword evidence="1" id="KW-0449">Lipoprotein</keyword>
<reference evidence="1 2" key="1">
    <citation type="submission" date="2021-07" db="EMBL/GenBank/DDBJ databases">
        <title>Genomic diversity and antimicrobial resistance of Prevotella spp. isolated from chronic lung disease airways.</title>
        <authorList>
            <person name="Webb K.A."/>
            <person name="Olagoke O.S."/>
            <person name="Baird T."/>
            <person name="Neill J."/>
            <person name="Pham A."/>
            <person name="Wells T.J."/>
            <person name="Ramsay K.A."/>
            <person name="Bell S.C."/>
            <person name="Sarovich D.S."/>
            <person name="Price E.P."/>
        </authorList>
    </citation>
    <scope>NUCLEOTIDE SEQUENCE [LARGE SCALE GENOMIC DNA]</scope>
    <source>
        <strain evidence="1 2">SCHI0011.S.12</strain>
    </source>
</reference>
<comment type="caution">
    <text evidence="1">The sequence shown here is derived from an EMBL/GenBank/DDBJ whole genome shotgun (WGS) entry which is preliminary data.</text>
</comment>
<dbReference type="InterPro" id="IPR021615">
    <property type="entry name" value="Omp28"/>
</dbReference>
<accession>A0ABS6YDT4</accession>
<keyword evidence="2" id="KW-1185">Reference proteome</keyword>
<sequence>MKKQYYILFLCMAMLLGCNNIDSNNRLIEIPAATVERNVLVEEFTGQKCLNCPAAGVALKDIQSKYNEGNVVVVGIHGGPLALKSSDHIVGLRTDLSDQYYKLWKVSGVPCAVINRNSGVIKRNAWAAKIYEDLQQKSSIKIATKAQRVANSNDITISTTINNTGEAVKGHLQLWLVENNITAIQQLPNNDVQTNYVHNHVLRDAINGAMGEEVSLKSNTPQTFEHRYSAKVNINLNNCHIVAFVYNDSGVLQVVQQAVSNE</sequence>
<organism evidence="1 2">
    <name type="scientific">Hoylesella nanceiensis</name>
    <dbReference type="NCBI Taxonomy" id="425941"/>
    <lineage>
        <taxon>Bacteria</taxon>
        <taxon>Pseudomonadati</taxon>
        <taxon>Bacteroidota</taxon>
        <taxon>Bacteroidia</taxon>
        <taxon>Bacteroidales</taxon>
        <taxon>Prevotellaceae</taxon>
        <taxon>Hoylesella</taxon>
    </lineage>
</organism>
<proteinExistence type="predicted"/>
<dbReference type="EMBL" id="JAHXCT010000005">
    <property type="protein sequence ID" value="MBW4769710.1"/>
    <property type="molecule type" value="Genomic_DNA"/>
</dbReference>
<dbReference type="Proteomes" id="UP000788426">
    <property type="component" value="Unassembled WGS sequence"/>
</dbReference>
<dbReference type="Pfam" id="PF11551">
    <property type="entry name" value="Omp28"/>
    <property type="match status" value="1"/>
</dbReference>